<proteinExistence type="predicted"/>
<keyword evidence="3 6" id="KW-0732">Signal</keyword>
<keyword evidence="2" id="KW-0964">Secreted</keyword>
<accession>A0ABW0Y090</accession>
<keyword evidence="1" id="KW-0134">Cell wall</keyword>
<feature type="compositionally biased region" description="Basic and acidic residues" evidence="5">
    <location>
        <begin position="156"/>
        <end position="200"/>
    </location>
</feature>
<dbReference type="PROSITE" id="PS50847">
    <property type="entry name" value="GRAM_POS_ANCHORING"/>
    <property type="match status" value="1"/>
</dbReference>
<dbReference type="PANTHER" id="PTHR48148:SF3">
    <property type="entry name" value="KERATINOCYTE PROLINE-RICH PROTEIN"/>
    <property type="match status" value="1"/>
</dbReference>
<evidence type="ECO:0000259" key="7">
    <source>
        <dbReference type="PROSITE" id="PS50847"/>
    </source>
</evidence>
<keyword evidence="4" id="KW-0572">Peptidoglycan-anchor</keyword>
<feature type="compositionally biased region" description="Pro residues" evidence="5">
    <location>
        <begin position="283"/>
        <end position="364"/>
    </location>
</feature>
<dbReference type="Pfam" id="PF00746">
    <property type="entry name" value="Gram_pos_anchor"/>
    <property type="match status" value="1"/>
</dbReference>
<evidence type="ECO:0000313" key="8">
    <source>
        <dbReference type="EMBL" id="MFC5680101.1"/>
    </source>
</evidence>
<feature type="chain" id="PRO_5045338584" evidence="6">
    <location>
        <begin position="28"/>
        <end position="453"/>
    </location>
</feature>
<feature type="compositionally biased region" description="Basic and acidic residues" evidence="5">
    <location>
        <begin position="409"/>
        <end position="419"/>
    </location>
</feature>
<evidence type="ECO:0000256" key="1">
    <source>
        <dbReference type="ARBA" id="ARBA00022512"/>
    </source>
</evidence>
<organism evidence="8 9">
    <name type="scientific">Streptococcus downii</name>
    <dbReference type="NCBI Taxonomy" id="1968889"/>
    <lineage>
        <taxon>Bacteria</taxon>
        <taxon>Bacillati</taxon>
        <taxon>Bacillota</taxon>
        <taxon>Bacilli</taxon>
        <taxon>Lactobacillales</taxon>
        <taxon>Streptococcaceae</taxon>
        <taxon>Streptococcus</taxon>
    </lineage>
</organism>
<dbReference type="Proteomes" id="UP001596069">
    <property type="component" value="Unassembled WGS sequence"/>
</dbReference>
<gene>
    <name evidence="8" type="ORF">ACFPTW_02205</name>
</gene>
<dbReference type="InterPro" id="IPR019931">
    <property type="entry name" value="LPXTG_anchor"/>
</dbReference>
<feature type="signal peptide" evidence="6">
    <location>
        <begin position="1"/>
        <end position="27"/>
    </location>
</feature>
<dbReference type="PANTHER" id="PTHR48148">
    <property type="entry name" value="KERATINOCYTE PROLINE-RICH PROTEIN"/>
    <property type="match status" value="1"/>
</dbReference>
<keyword evidence="9" id="KW-1185">Reference proteome</keyword>
<sequence length="453" mass="49269">MKTNKVTKLGISLLSVAALGVVAPALTNNPVFGVSIVKAEEQQKPLKYRIDYIGESGEKVAPSEFGVLNPGETVNIYKDIEGHEVVSRFEWLPGYNMDYDTLSTYSGFVDGYNYMYLKYKKLDPAPTPKPDQGQDPAKPDQGQGQKDPAPAPTPKPEVKPETKPSETPKPEVKQETKPSETPKPEVKPEPAPKEEEKQEPLKYRITYYNIETRETLGQMTGVINPGQTINIYKKFNGHDIISKDSWMPNYDMTYDIVNEYFYGSVDGYNDLRLEYKKVEEPTPEPAPTPTPTPEPAPTPTPTPEPAPTPTPTPEPAPTPTPTPEPAPTPTPIPEPAPTPTPIPEPAPTPTPIPEPAPTPTPTPEPEVKPAPKPSDTSKPEVKPELKPQTNSNTAPTAHVKPVGQTSNSKADKPTSKKETPALPNTGEQNSILGFAGFLLASLGLAGLTYKGRH</sequence>
<evidence type="ECO:0000256" key="6">
    <source>
        <dbReference type="SAM" id="SignalP"/>
    </source>
</evidence>
<name>A0ABW0Y090_9STRE</name>
<protein>
    <submittedName>
        <fullName evidence="8">LPXTG cell wall anchor domain-containing protein</fullName>
    </submittedName>
</protein>
<feature type="domain" description="Gram-positive cocci surface proteins LPxTG" evidence="7">
    <location>
        <begin position="422"/>
        <end position="453"/>
    </location>
</feature>
<evidence type="ECO:0000256" key="5">
    <source>
        <dbReference type="SAM" id="MobiDB-lite"/>
    </source>
</evidence>
<feature type="region of interest" description="Disordered" evidence="5">
    <location>
        <begin position="123"/>
        <end position="200"/>
    </location>
</feature>
<dbReference type="EMBL" id="JBHSOK010000004">
    <property type="protein sequence ID" value="MFC5680101.1"/>
    <property type="molecule type" value="Genomic_DNA"/>
</dbReference>
<comment type="caution">
    <text evidence="8">The sequence shown here is derived from an EMBL/GenBank/DDBJ whole genome shotgun (WGS) entry which is preliminary data.</text>
</comment>
<evidence type="ECO:0000256" key="2">
    <source>
        <dbReference type="ARBA" id="ARBA00022525"/>
    </source>
</evidence>
<dbReference type="RefSeq" id="WP_380436604.1">
    <property type="nucleotide sequence ID" value="NZ_JBHSOK010000004.1"/>
</dbReference>
<evidence type="ECO:0000313" key="9">
    <source>
        <dbReference type="Proteomes" id="UP001596069"/>
    </source>
</evidence>
<reference evidence="9" key="1">
    <citation type="journal article" date="2019" name="Int. J. Syst. Evol. Microbiol.">
        <title>The Global Catalogue of Microorganisms (GCM) 10K type strain sequencing project: providing services to taxonomists for standard genome sequencing and annotation.</title>
        <authorList>
            <consortium name="The Broad Institute Genomics Platform"/>
            <consortium name="The Broad Institute Genome Sequencing Center for Infectious Disease"/>
            <person name="Wu L."/>
            <person name="Ma J."/>
        </authorList>
    </citation>
    <scope>NUCLEOTIDE SEQUENCE [LARGE SCALE GENOMIC DNA]</scope>
    <source>
        <strain evidence="9">FCH23</strain>
    </source>
</reference>
<dbReference type="NCBIfam" id="TIGR01167">
    <property type="entry name" value="LPXTG_anchor"/>
    <property type="match status" value="1"/>
</dbReference>
<evidence type="ECO:0000256" key="3">
    <source>
        <dbReference type="ARBA" id="ARBA00022729"/>
    </source>
</evidence>
<evidence type="ECO:0000256" key="4">
    <source>
        <dbReference type="ARBA" id="ARBA00023088"/>
    </source>
</evidence>
<feature type="region of interest" description="Disordered" evidence="5">
    <location>
        <begin position="279"/>
        <end position="428"/>
    </location>
</feature>
<feature type="compositionally biased region" description="Basic and acidic residues" evidence="5">
    <location>
        <begin position="365"/>
        <end position="385"/>
    </location>
</feature>